<gene>
    <name evidence="3" type="ORF">EUV02_15125</name>
</gene>
<dbReference type="Pfam" id="PF07589">
    <property type="entry name" value="PEP-CTERM"/>
    <property type="match status" value="1"/>
</dbReference>
<dbReference type="NCBIfam" id="TIGR02595">
    <property type="entry name" value="PEP_CTERM"/>
    <property type="match status" value="1"/>
</dbReference>
<evidence type="ECO:0000313" key="4">
    <source>
        <dbReference type="Proteomes" id="UP000297737"/>
    </source>
</evidence>
<dbReference type="EMBL" id="SIHO01000004">
    <property type="protein sequence ID" value="TFU00447.1"/>
    <property type="molecule type" value="Genomic_DNA"/>
</dbReference>
<sequence>MADAVDSVPEPASWAMMITGFGLIGGTLRRRRTTLATTTC</sequence>
<accession>A0A4Y9EJS3</accession>
<keyword evidence="1" id="KW-0812">Transmembrane</keyword>
<reference evidence="3 4" key="1">
    <citation type="submission" date="2019-02" db="EMBL/GenBank/DDBJ databases">
        <title>Polymorphobacter sp. isolated from the lake at the Tibet of China.</title>
        <authorList>
            <person name="Li A."/>
        </authorList>
    </citation>
    <scope>NUCLEOTIDE SEQUENCE [LARGE SCALE GENOMIC DNA]</scope>
    <source>
        <strain evidence="3 4">DJ1R-1</strain>
    </source>
</reference>
<evidence type="ECO:0000259" key="2">
    <source>
        <dbReference type="Pfam" id="PF07589"/>
    </source>
</evidence>
<evidence type="ECO:0000256" key="1">
    <source>
        <dbReference type="SAM" id="Phobius"/>
    </source>
</evidence>
<dbReference type="NCBIfam" id="NF035944">
    <property type="entry name" value="PEPxxWA-CTERM"/>
    <property type="match status" value="1"/>
</dbReference>
<proteinExistence type="predicted"/>
<keyword evidence="1" id="KW-1133">Transmembrane helix</keyword>
<dbReference type="Proteomes" id="UP000297737">
    <property type="component" value="Unassembled WGS sequence"/>
</dbReference>
<comment type="caution">
    <text evidence="3">The sequence shown here is derived from an EMBL/GenBank/DDBJ whole genome shotgun (WGS) entry which is preliminary data.</text>
</comment>
<dbReference type="InterPro" id="IPR013424">
    <property type="entry name" value="Ice-binding_C"/>
</dbReference>
<dbReference type="AlphaFoldDB" id="A0A4Y9EJS3"/>
<organism evidence="3 4">
    <name type="scientific">Glacieibacterium arshaanense</name>
    <dbReference type="NCBI Taxonomy" id="2511025"/>
    <lineage>
        <taxon>Bacteria</taxon>
        <taxon>Pseudomonadati</taxon>
        <taxon>Pseudomonadota</taxon>
        <taxon>Alphaproteobacteria</taxon>
        <taxon>Sphingomonadales</taxon>
        <taxon>Sphingosinicellaceae</taxon>
        <taxon>Glacieibacterium</taxon>
    </lineage>
</organism>
<name>A0A4Y9EJS3_9SPHN</name>
<feature type="transmembrane region" description="Helical" evidence="1">
    <location>
        <begin position="12"/>
        <end position="28"/>
    </location>
</feature>
<keyword evidence="4" id="KW-1185">Reference proteome</keyword>
<protein>
    <submittedName>
        <fullName evidence="3">PEP-CTERM sorting domain-containing protein</fullName>
    </submittedName>
</protein>
<evidence type="ECO:0000313" key="3">
    <source>
        <dbReference type="EMBL" id="TFU00447.1"/>
    </source>
</evidence>
<feature type="domain" description="Ice-binding protein C-terminal" evidence="2">
    <location>
        <begin position="7"/>
        <end position="32"/>
    </location>
</feature>
<keyword evidence="1" id="KW-0472">Membrane</keyword>